<evidence type="ECO:0000313" key="1">
    <source>
        <dbReference type="EMBL" id="CAE6523303.1"/>
    </source>
</evidence>
<dbReference type="AlphaFoldDB" id="A0A8H3DBL9"/>
<dbReference type="Proteomes" id="UP000663843">
    <property type="component" value="Unassembled WGS sequence"/>
</dbReference>
<comment type="caution">
    <text evidence="1">The sequence shown here is derived from an EMBL/GenBank/DDBJ whole genome shotgun (WGS) entry which is preliminary data.</text>
</comment>
<protein>
    <submittedName>
        <fullName evidence="1">Uncharacterized protein</fullName>
    </submittedName>
</protein>
<dbReference type="EMBL" id="CAJMWT010007161">
    <property type="protein sequence ID" value="CAE6523303.1"/>
    <property type="molecule type" value="Genomic_DNA"/>
</dbReference>
<organism evidence="1 2">
    <name type="scientific">Rhizoctonia solani</name>
    <dbReference type="NCBI Taxonomy" id="456999"/>
    <lineage>
        <taxon>Eukaryota</taxon>
        <taxon>Fungi</taxon>
        <taxon>Dikarya</taxon>
        <taxon>Basidiomycota</taxon>
        <taxon>Agaricomycotina</taxon>
        <taxon>Agaricomycetes</taxon>
        <taxon>Cantharellales</taxon>
        <taxon>Ceratobasidiaceae</taxon>
        <taxon>Rhizoctonia</taxon>
    </lineage>
</organism>
<gene>
    <name evidence="1" type="ORF">RDB_LOCUS168378</name>
</gene>
<sequence>TLRDVGKRKDFVIQDHHSYFVLTSEDSSKSLGNHISNVSSSLLPLLPSVLVTIL</sequence>
<name>A0A8H3DBL9_9AGAM</name>
<accession>A0A8H3DBL9</accession>
<reference evidence="1" key="1">
    <citation type="submission" date="2021-01" db="EMBL/GenBank/DDBJ databases">
        <authorList>
            <person name="Kaushik A."/>
        </authorList>
    </citation>
    <scope>NUCLEOTIDE SEQUENCE</scope>
    <source>
        <strain evidence="1">AG2-2IIIB</strain>
    </source>
</reference>
<feature type="non-terminal residue" evidence="1">
    <location>
        <position position="1"/>
    </location>
</feature>
<proteinExistence type="predicted"/>
<evidence type="ECO:0000313" key="2">
    <source>
        <dbReference type="Proteomes" id="UP000663843"/>
    </source>
</evidence>